<protein>
    <submittedName>
        <fullName evidence="9">DNA polymerase III, beta chain, central</fullName>
    </submittedName>
</protein>
<keyword evidence="5" id="KW-0548">Nucleotidyltransferase</keyword>
<dbReference type="Gene3D" id="3.10.150.10">
    <property type="entry name" value="DNA Polymerase III, subunit A, domain 2"/>
    <property type="match status" value="1"/>
</dbReference>
<sequence length="194" mass="20488">MIMIDRNKLKAAARFAAHDAKDRREALHGVLIEASPAGVRLVATDGHVLLVQRAAADAETDTWTGIIPADAIKAALAWKGGRNLPVILIPGEPECRLTRAMGEALIFVPVAGPFPDYRKVIPAAPDGTASYYDPDLLVRFKRAAEDLGSEKGLFGLRSGGDGSGLVYLGENATGVIMPMRSGGPAVADCQWAAE</sequence>
<comment type="subcellular location">
    <subcellularLocation>
        <location evidence="1">Cytoplasm</location>
    </subcellularLocation>
</comment>
<dbReference type="EMBL" id="LR797106">
    <property type="protein sequence ID" value="CAB4187139.1"/>
    <property type="molecule type" value="Genomic_DNA"/>
</dbReference>
<dbReference type="GO" id="GO:0009360">
    <property type="term" value="C:DNA polymerase III complex"/>
    <property type="evidence" value="ECO:0007669"/>
    <property type="project" value="InterPro"/>
</dbReference>
<dbReference type="SUPFAM" id="SSF55979">
    <property type="entry name" value="DNA clamp"/>
    <property type="match status" value="1"/>
</dbReference>
<keyword evidence="6" id="KW-0235">DNA replication</keyword>
<dbReference type="PANTHER" id="PTHR30478:SF0">
    <property type="entry name" value="BETA SLIDING CLAMP"/>
    <property type="match status" value="1"/>
</dbReference>
<evidence type="ECO:0000313" key="9">
    <source>
        <dbReference type="EMBL" id="CAB4146329.1"/>
    </source>
</evidence>
<organism evidence="9">
    <name type="scientific">uncultured Caudovirales phage</name>
    <dbReference type="NCBI Taxonomy" id="2100421"/>
    <lineage>
        <taxon>Viruses</taxon>
        <taxon>Duplodnaviria</taxon>
        <taxon>Heunggongvirae</taxon>
        <taxon>Uroviricota</taxon>
        <taxon>Caudoviricetes</taxon>
        <taxon>Peduoviridae</taxon>
        <taxon>Maltschvirus</taxon>
        <taxon>Maltschvirus maltsch</taxon>
    </lineage>
</organism>
<keyword evidence="8" id="KW-0238">DNA-binding</keyword>
<evidence type="ECO:0000256" key="6">
    <source>
        <dbReference type="ARBA" id="ARBA00022705"/>
    </source>
</evidence>
<evidence type="ECO:0000313" key="10">
    <source>
        <dbReference type="EMBL" id="CAB4161354.1"/>
    </source>
</evidence>
<name>A0A6J5MS21_9CAUD</name>
<dbReference type="GO" id="GO:0006271">
    <property type="term" value="P:DNA strand elongation involved in DNA replication"/>
    <property type="evidence" value="ECO:0007669"/>
    <property type="project" value="TreeGrafter"/>
</dbReference>
<dbReference type="GO" id="GO:0003887">
    <property type="term" value="F:DNA-directed DNA polymerase activity"/>
    <property type="evidence" value="ECO:0007669"/>
    <property type="project" value="UniProtKB-KW"/>
</dbReference>
<proteinExistence type="inferred from homology"/>
<evidence type="ECO:0000256" key="1">
    <source>
        <dbReference type="ARBA" id="ARBA00004496"/>
    </source>
</evidence>
<reference evidence="9" key="1">
    <citation type="submission" date="2020-04" db="EMBL/GenBank/DDBJ databases">
        <authorList>
            <person name="Chiriac C."/>
            <person name="Salcher M."/>
            <person name="Ghai R."/>
            <person name="Kavagutti S V."/>
        </authorList>
    </citation>
    <scope>NUCLEOTIDE SEQUENCE</scope>
</reference>
<dbReference type="PANTHER" id="PTHR30478">
    <property type="entry name" value="DNA POLYMERASE III SUBUNIT BETA"/>
    <property type="match status" value="1"/>
</dbReference>
<accession>A0A6J5MS21</accession>
<evidence type="ECO:0000256" key="3">
    <source>
        <dbReference type="ARBA" id="ARBA00022490"/>
    </source>
</evidence>
<comment type="similarity">
    <text evidence="2">Belongs to the beta sliding clamp family.</text>
</comment>
<keyword evidence="4" id="KW-0808">Transferase</keyword>
<evidence type="ECO:0000256" key="2">
    <source>
        <dbReference type="ARBA" id="ARBA00010752"/>
    </source>
</evidence>
<dbReference type="GO" id="GO:0003677">
    <property type="term" value="F:DNA binding"/>
    <property type="evidence" value="ECO:0007669"/>
    <property type="project" value="UniProtKB-KW"/>
</dbReference>
<evidence type="ECO:0000256" key="5">
    <source>
        <dbReference type="ARBA" id="ARBA00022695"/>
    </source>
</evidence>
<evidence type="ECO:0000256" key="4">
    <source>
        <dbReference type="ARBA" id="ARBA00022679"/>
    </source>
</evidence>
<evidence type="ECO:0000256" key="8">
    <source>
        <dbReference type="ARBA" id="ARBA00023125"/>
    </source>
</evidence>
<keyword evidence="3" id="KW-0963">Cytoplasm</keyword>
<evidence type="ECO:0000256" key="7">
    <source>
        <dbReference type="ARBA" id="ARBA00022932"/>
    </source>
</evidence>
<evidence type="ECO:0000313" key="11">
    <source>
        <dbReference type="EMBL" id="CAB4187139.1"/>
    </source>
</evidence>
<dbReference type="EMBL" id="LR796717">
    <property type="protein sequence ID" value="CAB4161354.1"/>
    <property type="molecule type" value="Genomic_DNA"/>
</dbReference>
<keyword evidence="7" id="KW-0239">DNA-directed DNA polymerase</keyword>
<dbReference type="InterPro" id="IPR001001">
    <property type="entry name" value="DNA_polIII_beta"/>
</dbReference>
<gene>
    <name evidence="11" type="ORF">UFOVP1161_5</name>
    <name evidence="9" type="ORF">UFOVP501_5</name>
    <name evidence="10" type="ORF">UFOVP762_46</name>
</gene>
<dbReference type="InterPro" id="IPR046938">
    <property type="entry name" value="DNA_clamp_sf"/>
</dbReference>
<dbReference type="EMBL" id="LR796469">
    <property type="protein sequence ID" value="CAB4146329.1"/>
    <property type="molecule type" value="Genomic_DNA"/>
</dbReference>